<dbReference type="InterPro" id="IPR043502">
    <property type="entry name" value="DNA/RNA_pol_sf"/>
</dbReference>
<dbReference type="GO" id="GO:0003968">
    <property type="term" value="F:RNA-directed RNA polymerase activity"/>
    <property type="evidence" value="ECO:0007669"/>
    <property type="project" value="UniProtKB-EC"/>
</dbReference>
<dbReference type="InterPro" id="IPR001205">
    <property type="entry name" value="RNA-dir_pol_C"/>
</dbReference>
<evidence type="ECO:0000256" key="1">
    <source>
        <dbReference type="ARBA" id="ARBA00022679"/>
    </source>
</evidence>
<proteinExistence type="predicted"/>
<reference evidence="7" key="1">
    <citation type="submission" date="2020-11" db="EMBL/GenBank/DDBJ databases">
        <title>RNA virus dark matter in the feces of wild birds.</title>
        <authorList>
            <person name="Lu X."/>
            <person name="Yang X.S."/>
            <person name="Zhang W."/>
        </authorList>
    </citation>
    <scope>NUCLEOTIDE SEQUENCE</scope>
    <source>
        <strain evidence="7">Yellow-browedWarbler116con69</strain>
    </source>
</reference>
<dbReference type="SUPFAM" id="SSF56672">
    <property type="entry name" value="DNA/RNA polymerases"/>
    <property type="match status" value="1"/>
</dbReference>
<evidence type="ECO:0000259" key="6">
    <source>
        <dbReference type="Pfam" id="PF00680"/>
    </source>
</evidence>
<evidence type="ECO:0000256" key="5">
    <source>
        <dbReference type="ARBA" id="ARBA00048744"/>
    </source>
</evidence>
<keyword evidence="2" id="KW-0548">Nucleotidyltransferase</keyword>
<accession>A0A8K1U2V2</accession>
<dbReference type="GO" id="GO:0006351">
    <property type="term" value="P:DNA-templated transcription"/>
    <property type="evidence" value="ECO:0007669"/>
    <property type="project" value="InterPro"/>
</dbReference>
<feature type="domain" description="RNA-directed RNA polymerase C-terminal" evidence="6">
    <location>
        <begin position="3"/>
        <end position="290"/>
    </location>
</feature>
<dbReference type="InterPro" id="IPR001795">
    <property type="entry name" value="RNA-dir_pol_luteovirus"/>
</dbReference>
<name>A0A8K1U2V2_9VIRU</name>
<evidence type="ECO:0000256" key="4">
    <source>
        <dbReference type="ARBA" id="ARBA00022953"/>
    </source>
</evidence>
<evidence type="ECO:0000256" key="3">
    <source>
        <dbReference type="ARBA" id="ARBA00022741"/>
    </source>
</evidence>
<dbReference type="GO" id="GO:0003723">
    <property type="term" value="F:RNA binding"/>
    <property type="evidence" value="ECO:0007669"/>
    <property type="project" value="InterPro"/>
</dbReference>
<keyword evidence="3" id="KW-0547">Nucleotide-binding</keyword>
<sequence>MDVDMTSSPGACSLSRFGTTNAMIFGWDGNSFDAGRLDHIRRVMFYKFLMSDSFDPMKVFVKQEPHKESKVRDGRWRLIMSVSLEDSLFDRLLFMPLYRKVLENVGATPIVIGWSPLYAGVPLLRTMLGPGPYLNIDKKAWDWSVPYWLITMIRDVIVTLSSPAPKWWLDRVAFRFEALFSKAKFQFNDGEIVIQGHPGIIKSGCYLTILVNSIAQLILLVLVSKRLSRPFPRVAILGDDTVETDDGFAEQLVQAYQDLGFVTEYSVTDNPEFCGFEYVGYDYKPSYRDKHNFLLRHLTYDDDKAASTLRSYQLLYYNEPSNLRIIRQLAVNKGLPGACVDDLTLRSLVYGF</sequence>
<dbReference type="GO" id="GO:0000166">
    <property type="term" value="F:nucleotide binding"/>
    <property type="evidence" value="ECO:0007669"/>
    <property type="project" value="UniProtKB-KW"/>
</dbReference>
<keyword evidence="1" id="KW-0808">Transferase</keyword>
<dbReference type="PRINTS" id="PR00914">
    <property type="entry name" value="LVIRUSRNAPOL"/>
</dbReference>
<evidence type="ECO:0000256" key="2">
    <source>
        <dbReference type="ARBA" id="ARBA00022695"/>
    </source>
</evidence>
<dbReference type="EMBL" id="MW239361">
    <property type="protein sequence ID" value="UGO57362.1"/>
    <property type="molecule type" value="Genomic_RNA"/>
</dbReference>
<protein>
    <recommendedName>
        <fullName evidence="6">RNA-directed RNA polymerase C-terminal domain-containing protein</fullName>
    </recommendedName>
</protein>
<organism evidence="7">
    <name type="scientific">Riboviria sp</name>
    <dbReference type="NCBI Taxonomy" id="2585031"/>
    <lineage>
        <taxon>Viruses</taxon>
        <taxon>Riboviria</taxon>
    </lineage>
</organism>
<keyword evidence="4" id="KW-0693">Viral RNA replication</keyword>
<comment type="catalytic activity">
    <reaction evidence="5">
        <text>RNA(n) + a ribonucleoside 5'-triphosphate = RNA(n+1) + diphosphate</text>
        <dbReference type="Rhea" id="RHEA:21248"/>
        <dbReference type="Rhea" id="RHEA-COMP:14527"/>
        <dbReference type="Rhea" id="RHEA-COMP:17342"/>
        <dbReference type="ChEBI" id="CHEBI:33019"/>
        <dbReference type="ChEBI" id="CHEBI:61557"/>
        <dbReference type="ChEBI" id="CHEBI:140395"/>
        <dbReference type="EC" id="2.7.7.48"/>
    </reaction>
</comment>
<dbReference type="Pfam" id="PF00680">
    <property type="entry name" value="RdRP_1"/>
    <property type="match status" value="1"/>
</dbReference>
<evidence type="ECO:0000313" key="7">
    <source>
        <dbReference type="EMBL" id="UGO57362.1"/>
    </source>
</evidence>